<name>A0A212K2P7_9FIRM</name>
<dbReference type="EMBL" id="FLUN01000001">
    <property type="protein sequence ID" value="SBW05981.1"/>
    <property type="molecule type" value="Genomic_DNA"/>
</dbReference>
<gene>
    <name evidence="10" type="ORF">KL86CLO1_12101</name>
</gene>
<dbReference type="InterPro" id="IPR004107">
    <property type="entry name" value="Integrase_SAM-like_N"/>
</dbReference>
<feature type="domain" description="Core-binding (CB)" evidence="9">
    <location>
        <begin position="70"/>
        <end position="165"/>
    </location>
</feature>
<dbReference type="Gene3D" id="1.10.150.130">
    <property type="match status" value="1"/>
</dbReference>
<dbReference type="InterPro" id="IPR010998">
    <property type="entry name" value="Integrase_recombinase_N"/>
</dbReference>
<dbReference type="GO" id="GO:0006310">
    <property type="term" value="P:DNA recombination"/>
    <property type="evidence" value="ECO:0007669"/>
    <property type="project" value="UniProtKB-KW"/>
</dbReference>
<feature type="domain" description="Tyr recombinase" evidence="8">
    <location>
        <begin position="186"/>
        <end position="374"/>
    </location>
</feature>
<evidence type="ECO:0000256" key="1">
    <source>
        <dbReference type="ARBA" id="ARBA00003283"/>
    </source>
</evidence>
<protein>
    <submittedName>
        <fullName evidence="10">Putative prophage LambdaCh01, site-specific recombinase, phage integrase family</fullName>
    </submittedName>
</protein>
<dbReference type="CDD" id="cd01189">
    <property type="entry name" value="INT_ICEBs1_C_like"/>
    <property type="match status" value="1"/>
</dbReference>
<dbReference type="InterPro" id="IPR011010">
    <property type="entry name" value="DNA_brk_join_enz"/>
</dbReference>
<dbReference type="GO" id="GO:0015074">
    <property type="term" value="P:DNA integration"/>
    <property type="evidence" value="ECO:0007669"/>
    <property type="project" value="UniProtKB-KW"/>
</dbReference>
<dbReference type="Pfam" id="PF14659">
    <property type="entry name" value="Phage_int_SAM_3"/>
    <property type="match status" value="1"/>
</dbReference>
<evidence type="ECO:0000256" key="6">
    <source>
        <dbReference type="PROSITE-ProRule" id="PRU01248"/>
    </source>
</evidence>
<keyword evidence="3" id="KW-0229">DNA integration</keyword>
<comment type="similarity">
    <text evidence="2">Belongs to the 'phage' integrase family.</text>
</comment>
<evidence type="ECO:0000256" key="5">
    <source>
        <dbReference type="ARBA" id="ARBA00023172"/>
    </source>
</evidence>
<evidence type="ECO:0000259" key="8">
    <source>
        <dbReference type="PROSITE" id="PS51898"/>
    </source>
</evidence>
<dbReference type="PANTHER" id="PTHR30629:SF2">
    <property type="entry name" value="PROPHAGE INTEGRASE INTS-RELATED"/>
    <property type="match status" value="1"/>
</dbReference>
<evidence type="ECO:0000256" key="3">
    <source>
        <dbReference type="ARBA" id="ARBA00022908"/>
    </source>
</evidence>
<dbReference type="Pfam" id="PF00589">
    <property type="entry name" value="Phage_integrase"/>
    <property type="match status" value="1"/>
</dbReference>
<keyword evidence="4 6" id="KW-0238">DNA-binding</keyword>
<proteinExistence type="inferred from homology"/>
<dbReference type="PANTHER" id="PTHR30629">
    <property type="entry name" value="PROPHAGE INTEGRASE"/>
    <property type="match status" value="1"/>
</dbReference>
<organism evidence="10">
    <name type="scientific">uncultured Eubacteriales bacterium</name>
    <dbReference type="NCBI Taxonomy" id="172733"/>
    <lineage>
        <taxon>Bacteria</taxon>
        <taxon>Bacillati</taxon>
        <taxon>Bacillota</taxon>
        <taxon>Clostridia</taxon>
        <taxon>Eubacteriales</taxon>
        <taxon>environmental samples</taxon>
    </lineage>
</organism>
<dbReference type="InterPro" id="IPR002104">
    <property type="entry name" value="Integrase_catalytic"/>
</dbReference>
<dbReference type="AlphaFoldDB" id="A0A212K2P7"/>
<evidence type="ECO:0000259" key="9">
    <source>
        <dbReference type="PROSITE" id="PS51900"/>
    </source>
</evidence>
<feature type="region of interest" description="Disordered" evidence="7">
    <location>
        <begin position="1"/>
        <end position="24"/>
    </location>
</feature>
<evidence type="ECO:0000256" key="7">
    <source>
        <dbReference type="SAM" id="MobiDB-lite"/>
    </source>
</evidence>
<evidence type="ECO:0000256" key="2">
    <source>
        <dbReference type="ARBA" id="ARBA00008857"/>
    </source>
</evidence>
<comment type="function">
    <text evidence="1">Site-specific tyrosine recombinase, which acts by catalyzing the cutting and rejoining of the recombining DNA molecules.</text>
</comment>
<dbReference type="InterPro" id="IPR013762">
    <property type="entry name" value="Integrase-like_cat_sf"/>
</dbReference>
<dbReference type="GO" id="GO:0003677">
    <property type="term" value="F:DNA binding"/>
    <property type="evidence" value="ECO:0007669"/>
    <property type="project" value="UniProtKB-UniRule"/>
</dbReference>
<feature type="region of interest" description="Disordered" evidence="7">
    <location>
        <begin position="383"/>
        <end position="405"/>
    </location>
</feature>
<evidence type="ECO:0000313" key="10">
    <source>
        <dbReference type="EMBL" id="SBW05981.1"/>
    </source>
</evidence>
<keyword evidence="5" id="KW-0233">DNA recombination</keyword>
<sequence>MSKKRANGEGSIRRKPNGHWEGRYTVGVDPATGRAIQRSVSGKTQAECKEKLKRAILDNRGLAINHTGEYTVAEWCRLWFETYSRPNIRASTAYNYNNAIENHIIPAIGAVKLRQLTSLQIQRMYNDTKTGGRVKRFGKTTDLSLSGSYVRGLHMMLHNCLQQAVKERLIPYNPCDNCRIPKKERAEMKIIPPEQVGAYLREAEQYGVLPIFYLALTSGLRRGELLALLWEDLDAESRILTINKQVTRQDGELVVSEPKTQNSIRKVAVPQQTVELLIAEHESHPDSPLMFMSPKTGTYWSPESIGRIHKKLLEAAGIDTGVRFHDLRHTFATLAMQSGVDAKTLASMLGHYSAGFTLDTYTHVTHQMQQSAADKIGGFMEGVAATTPEPEPPEPTSNAPESTLESECKIIPFAQAM</sequence>
<dbReference type="Gene3D" id="1.10.443.10">
    <property type="entry name" value="Intergrase catalytic core"/>
    <property type="match status" value="1"/>
</dbReference>
<dbReference type="PROSITE" id="PS51900">
    <property type="entry name" value="CB"/>
    <property type="match status" value="1"/>
</dbReference>
<evidence type="ECO:0000256" key="4">
    <source>
        <dbReference type="ARBA" id="ARBA00023125"/>
    </source>
</evidence>
<accession>A0A212K2P7</accession>
<dbReference type="InterPro" id="IPR044068">
    <property type="entry name" value="CB"/>
</dbReference>
<dbReference type="PROSITE" id="PS51898">
    <property type="entry name" value="TYR_RECOMBINASE"/>
    <property type="match status" value="1"/>
</dbReference>
<dbReference type="InterPro" id="IPR050808">
    <property type="entry name" value="Phage_Integrase"/>
</dbReference>
<dbReference type="SUPFAM" id="SSF56349">
    <property type="entry name" value="DNA breaking-rejoining enzymes"/>
    <property type="match status" value="1"/>
</dbReference>
<reference evidence="10" key="1">
    <citation type="submission" date="2016-04" db="EMBL/GenBank/DDBJ databases">
        <authorList>
            <person name="Evans L.H."/>
            <person name="Alamgir A."/>
            <person name="Owens N."/>
            <person name="Weber N.D."/>
            <person name="Virtaneva K."/>
            <person name="Barbian K."/>
            <person name="Babar A."/>
            <person name="Rosenke K."/>
        </authorList>
    </citation>
    <scope>NUCLEOTIDE SEQUENCE</scope>
    <source>
        <strain evidence="10">86</strain>
    </source>
</reference>